<dbReference type="PANTHER" id="PTHR44191">
    <property type="entry name" value="TRANSCRIPTION FACTOR KUA1"/>
    <property type="match status" value="1"/>
</dbReference>
<keyword evidence="2" id="KW-0805">Transcription regulation</keyword>
<name>A0AAJ6UFA9_POPEU</name>
<evidence type="ECO:0000256" key="6">
    <source>
        <dbReference type="SAM" id="MobiDB-lite"/>
    </source>
</evidence>
<evidence type="ECO:0000256" key="1">
    <source>
        <dbReference type="ARBA" id="ARBA00004123"/>
    </source>
</evidence>
<dbReference type="InterPro" id="IPR001005">
    <property type="entry name" value="SANT/Myb"/>
</dbReference>
<keyword evidence="3" id="KW-0238">DNA-binding</keyword>
<comment type="subcellular location">
    <subcellularLocation>
        <location evidence="1">Nucleus</location>
    </subcellularLocation>
</comment>
<sequence>MVTGSSSTVSCGEGAAETKPKEIRLFGVRVVVDNFRRNVSLNNVSEYQYYKEMTPNTNNDNNNEEEDAGAAVSGYMSADDTVHRSSSASGRRSERKRGVPWTEEEHRRFLFGLQKVGKGDWRGISRNFVKTRTPTQVASHAQKHFLRLNNVNRRRRRTSLFDITADTVTSLPKEEQQAHRQDSNINNHASPSNPLPPPPLQANSITNFSGVPSIPIRTRTVNPPVLPLQIENPMMESQSLGQGHQFINHSINLVRPVAVVPAVCTPAMPDLNLNLKPTADSSSLSLKLSSPFVQRESTSRSSAFQAMSSMKNGDNTIIVA</sequence>
<evidence type="ECO:0000256" key="3">
    <source>
        <dbReference type="ARBA" id="ARBA00023125"/>
    </source>
</evidence>
<organism evidence="10 12">
    <name type="scientific">Populus euphratica</name>
    <name type="common">Euphrates poplar</name>
    <dbReference type="NCBI Taxonomy" id="75702"/>
    <lineage>
        <taxon>Eukaryota</taxon>
        <taxon>Viridiplantae</taxon>
        <taxon>Streptophyta</taxon>
        <taxon>Embryophyta</taxon>
        <taxon>Tracheophyta</taxon>
        <taxon>Spermatophyta</taxon>
        <taxon>Magnoliopsida</taxon>
        <taxon>eudicotyledons</taxon>
        <taxon>Gunneridae</taxon>
        <taxon>Pentapetalae</taxon>
        <taxon>rosids</taxon>
        <taxon>fabids</taxon>
        <taxon>Malpighiales</taxon>
        <taxon>Salicaceae</taxon>
        <taxon>Saliceae</taxon>
        <taxon>Populus</taxon>
    </lineage>
</organism>
<dbReference type="PROSITE" id="PS51293">
    <property type="entry name" value="SANT"/>
    <property type="match status" value="1"/>
</dbReference>
<dbReference type="GO" id="GO:0003677">
    <property type="term" value="F:DNA binding"/>
    <property type="evidence" value="ECO:0007669"/>
    <property type="project" value="UniProtKB-KW"/>
</dbReference>
<dbReference type="AlphaFoldDB" id="A0AAJ6UFA9"/>
<feature type="compositionally biased region" description="Basic and acidic residues" evidence="6">
    <location>
        <begin position="172"/>
        <end position="182"/>
    </location>
</feature>
<dbReference type="GO" id="GO:0006355">
    <property type="term" value="P:regulation of DNA-templated transcription"/>
    <property type="evidence" value="ECO:0007669"/>
    <property type="project" value="UniProtKB-ARBA"/>
</dbReference>
<accession>A0AAJ6UFA9</accession>
<evidence type="ECO:0000259" key="8">
    <source>
        <dbReference type="PROSITE" id="PS51293"/>
    </source>
</evidence>
<feature type="region of interest" description="Disordered" evidence="6">
    <location>
        <begin position="79"/>
        <end position="101"/>
    </location>
</feature>
<keyword evidence="4" id="KW-0804">Transcription</keyword>
<dbReference type="InterPro" id="IPR017884">
    <property type="entry name" value="SANT_dom"/>
</dbReference>
<evidence type="ECO:0000259" key="9">
    <source>
        <dbReference type="PROSITE" id="PS51294"/>
    </source>
</evidence>
<dbReference type="CDD" id="cd00167">
    <property type="entry name" value="SANT"/>
    <property type="match status" value="1"/>
</dbReference>
<dbReference type="Proteomes" id="UP000694918">
    <property type="component" value="Unplaced"/>
</dbReference>
<feature type="domain" description="Myb-like" evidence="7">
    <location>
        <begin position="93"/>
        <end position="145"/>
    </location>
</feature>
<dbReference type="RefSeq" id="XP_011028664.1">
    <property type="nucleotide sequence ID" value="XM_011030362.1"/>
</dbReference>
<dbReference type="InterPro" id="IPR052245">
    <property type="entry name" value="Plant_Stress_Dev_TF"/>
</dbReference>
<evidence type="ECO:0000259" key="7">
    <source>
        <dbReference type="PROSITE" id="PS50090"/>
    </source>
</evidence>
<dbReference type="SMART" id="SM00717">
    <property type="entry name" value="SANT"/>
    <property type="match status" value="1"/>
</dbReference>
<dbReference type="PROSITE" id="PS50090">
    <property type="entry name" value="MYB_LIKE"/>
    <property type="match status" value="1"/>
</dbReference>
<dbReference type="KEGG" id="peu:105128616"/>
<evidence type="ECO:0000313" key="10">
    <source>
        <dbReference type="Proteomes" id="UP000694918"/>
    </source>
</evidence>
<proteinExistence type="predicted"/>
<dbReference type="FunFam" id="1.10.10.60:FF:000009">
    <property type="entry name" value="transcription factor MYB1R1"/>
    <property type="match status" value="1"/>
</dbReference>
<feature type="domain" description="SANT" evidence="8">
    <location>
        <begin position="96"/>
        <end position="149"/>
    </location>
</feature>
<dbReference type="PROSITE" id="PS51294">
    <property type="entry name" value="HTH_MYB"/>
    <property type="match status" value="1"/>
</dbReference>
<protein>
    <submittedName>
        <fullName evidence="11">Transcription factor MYB1R1-like isoform X1</fullName>
    </submittedName>
    <submittedName>
        <fullName evidence="12">Transcription factor MYB1R1-like isoform X2</fullName>
    </submittedName>
</protein>
<dbReference type="GO" id="GO:0009739">
    <property type="term" value="P:response to gibberellin"/>
    <property type="evidence" value="ECO:0007669"/>
    <property type="project" value="TreeGrafter"/>
</dbReference>
<gene>
    <name evidence="11 12" type="primary">LOC105128616</name>
</gene>
<dbReference type="PANTHER" id="PTHR44191:SF84">
    <property type="entry name" value="F25A4.19 PROTEIN"/>
    <property type="match status" value="1"/>
</dbReference>
<evidence type="ECO:0000313" key="11">
    <source>
        <dbReference type="RefSeq" id="XP_011028664.1"/>
    </source>
</evidence>
<feature type="compositionally biased region" description="Polar residues" evidence="6">
    <location>
        <begin position="201"/>
        <end position="210"/>
    </location>
</feature>
<dbReference type="GO" id="GO:0009723">
    <property type="term" value="P:response to ethylene"/>
    <property type="evidence" value="ECO:0007669"/>
    <property type="project" value="TreeGrafter"/>
</dbReference>
<dbReference type="Gene3D" id="1.10.10.60">
    <property type="entry name" value="Homeodomain-like"/>
    <property type="match status" value="1"/>
</dbReference>
<evidence type="ECO:0000256" key="2">
    <source>
        <dbReference type="ARBA" id="ARBA00023015"/>
    </source>
</evidence>
<reference evidence="11 12" key="1">
    <citation type="submission" date="2025-04" db="UniProtKB">
        <authorList>
            <consortium name="RefSeq"/>
        </authorList>
    </citation>
    <scope>IDENTIFICATION</scope>
</reference>
<keyword evidence="5" id="KW-0539">Nucleus</keyword>
<dbReference type="InterPro" id="IPR017930">
    <property type="entry name" value="Myb_dom"/>
</dbReference>
<dbReference type="SUPFAM" id="SSF46689">
    <property type="entry name" value="Homeodomain-like"/>
    <property type="match status" value="1"/>
</dbReference>
<dbReference type="Pfam" id="PF00249">
    <property type="entry name" value="Myb_DNA-binding"/>
    <property type="match status" value="1"/>
</dbReference>
<dbReference type="RefSeq" id="XP_011028665.1">
    <property type="nucleotide sequence ID" value="XM_011030363.1"/>
</dbReference>
<dbReference type="InterPro" id="IPR009057">
    <property type="entry name" value="Homeodomain-like_sf"/>
</dbReference>
<evidence type="ECO:0000256" key="4">
    <source>
        <dbReference type="ARBA" id="ARBA00023163"/>
    </source>
</evidence>
<evidence type="ECO:0000313" key="12">
    <source>
        <dbReference type="RefSeq" id="XP_011028665.1"/>
    </source>
</evidence>
<dbReference type="NCBIfam" id="TIGR01557">
    <property type="entry name" value="myb_SHAQKYF"/>
    <property type="match status" value="1"/>
</dbReference>
<evidence type="ECO:0000256" key="5">
    <source>
        <dbReference type="ARBA" id="ARBA00023242"/>
    </source>
</evidence>
<dbReference type="GeneID" id="105128616"/>
<feature type="domain" description="HTH myb-type" evidence="9">
    <location>
        <begin position="93"/>
        <end position="149"/>
    </location>
</feature>
<dbReference type="InterPro" id="IPR006447">
    <property type="entry name" value="Myb_dom_plants"/>
</dbReference>
<keyword evidence="10" id="KW-1185">Reference proteome</keyword>
<dbReference type="GO" id="GO:0005634">
    <property type="term" value="C:nucleus"/>
    <property type="evidence" value="ECO:0007669"/>
    <property type="project" value="UniProtKB-SubCell"/>
</dbReference>
<feature type="region of interest" description="Disordered" evidence="6">
    <location>
        <begin position="170"/>
        <end position="216"/>
    </location>
</feature>